<feature type="non-terminal residue" evidence="1">
    <location>
        <position position="1"/>
    </location>
</feature>
<reference evidence="1" key="1">
    <citation type="submission" date="2020-11" db="EMBL/GenBank/DDBJ databases">
        <authorList>
            <person name="Tran Van P."/>
        </authorList>
    </citation>
    <scope>NUCLEOTIDE SEQUENCE</scope>
</reference>
<evidence type="ECO:0000313" key="1">
    <source>
        <dbReference type="EMBL" id="CAD7236473.1"/>
    </source>
</evidence>
<accession>A0A7R8ZW03</accession>
<name>A0A7R8ZW03_9CRUS</name>
<sequence length="119" mass="13033">MPWGASLDPWALIGESPVSPGSIEEENSPDWVPQCTNFLQLPLAALLPLLELSPFSWITWHLSHCGVAAICRYLSRHQRQTVANLSGVLPSSCSPPITEERFGYGMWEPSSLLVCSAVV</sequence>
<dbReference type="EMBL" id="OB679315">
    <property type="protein sequence ID" value="CAD7236473.1"/>
    <property type="molecule type" value="Genomic_DNA"/>
</dbReference>
<protein>
    <submittedName>
        <fullName evidence="1">Uncharacterized protein</fullName>
    </submittedName>
</protein>
<organism evidence="1">
    <name type="scientific">Cyprideis torosa</name>
    <dbReference type="NCBI Taxonomy" id="163714"/>
    <lineage>
        <taxon>Eukaryota</taxon>
        <taxon>Metazoa</taxon>
        <taxon>Ecdysozoa</taxon>
        <taxon>Arthropoda</taxon>
        <taxon>Crustacea</taxon>
        <taxon>Oligostraca</taxon>
        <taxon>Ostracoda</taxon>
        <taxon>Podocopa</taxon>
        <taxon>Podocopida</taxon>
        <taxon>Cytherocopina</taxon>
        <taxon>Cytheroidea</taxon>
        <taxon>Cytherideidae</taxon>
        <taxon>Cyprideis</taxon>
    </lineage>
</organism>
<dbReference type="AlphaFoldDB" id="A0A7R8ZW03"/>
<gene>
    <name evidence="1" type="ORF">CTOB1V02_LOCUS14288</name>
</gene>
<proteinExistence type="predicted"/>